<evidence type="ECO:0000313" key="5">
    <source>
        <dbReference type="EMBL" id="GAA0262258.1"/>
    </source>
</evidence>
<dbReference type="NCBIfam" id="TIGR00254">
    <property type="entry name" value="GGDEF"/>
    <property type="match status" value="1"/>
</dbReference>
<evidence type="ECO:0000259" key="2">
    <source>
        <dbReference type="PROSITE" id="PS50110"/>
    </source>
</evidence>
<evidence type="ECO:0000259" key="3">
    <source>
        <dbReference type="PROSITE" id="PS50883"/>
    </source>
</evidence>
<dbReference type="PROSITE" id="PS50887">
    <property type="entry name" value="GGDEF"/>
    <property type="match status" value="1"/>
</dbReference>
<dbReference type="SUPFAM" id="SSF55781">
    <property type="entry name" value="GAF domain-like"/>
    <property type="match status" value="1"/>
</dbReference>
<dbReference type="RefSeq" id="WP_343883596.1">
    <property type="nucleotide sequence ID" value="NZ_BAAAFO010000004.1"/>
</dbReference>
<dbReference type="InterPro" id="IPR001789">
    <property type="entry name" value="Sig_transdc_resp-reg_receiver"/>
</dbReference>
<dbReference type="InterPro" id="IPR011006">
    <property type="entry name" value="CheY-like_superfamily"/>
</dbReference>
<dbReference type="InterPro" id="IPR043128">
    <property type="entry name" value="Rev_trsase/Diguanyl_cyclase"/>
</dbReference>
<feature type="domain" description="Response regulatory" evidence="2">
    <location>
        <begin position="4"/>
        <end position="121"/>
    </location>
</feature>
<accession>A0ABP3EFY1</accession>
<evidence type="ECO:0000313" key="6">
    <source>
        <dbReference type="Proteomes" id="UP001500657"/>
    </source>
</evidence>
<dbReference type="InterPro" id="IPR035919">
    <property type="entry name" value="EAL_sf"/>
</dbReference>
<feature type="domain" description="GGDEF" evidence="4">
    <location>
        <begin position="444"/>
        <end position="578"/>
    </location>
</feature>
<organism evidence="5 6">
    <name type="scientific">Rhodanobacter caeni</name>
    <dbReference type="NCBI Taxonomy" id="657654"/>
    <lineage>
        <taxon>Bacteria</taxon>
        <taxon>Pseudomonadati</taxon>
        <taxon>Pseudomonadota</taxon>
        <taxon>Gammaproteobacteria</taxon>
        <taxon>Lysobacterales</taxon>
        <taxon>Rhodanobacteraceae</taxon>
        <taxon>Rhodanobacter</taxon>
    </lineage>
</organism>
<dbReference type="InterPro" id="IPR001633">
    <property type="entry name" value="EAL_dom"/>
</dbReference>
<dbReference type="InterPro" id="IPR000160">
    <property type="entry name" value="GGDEF_dom"/>
</dbReference>
<proteinExistence type="predicted"/>
<protein>
    <recommendedName>
        <fullName evidence="7">Diguanylate cyclase (GGDEF) domain-containing protein</fullName>
    </recommendedName>
</protein>
<gene>
    <name evidence="5" type="ORF">GCM10009126_29840</name>
</gene>
<dbReference type="SUPFAM" id="SSF55073">
    <property type="entry name" value="Nucleotide cyclase"/>
    <property type="match status" value="1"/>
</dbReference>
<dbReference type="SUPFAM" id="SSF141868">
    <property type="entry name" value="EAL domain-like"/>
    <property type="match status" value="1"/>
</dbReference>
<dbReference type="SMART" id="SM00267">
    <property type="entry name" value="GGDEF"/>
    <property type="match status" value="1"/>
</dbReference>
<dbReference type="CDD" id="cd01948">
    <property type="entry name" value="EAL"/>
    <property type="match status" value="1"/>
</dbReference>
<evidence type="ECO:0000259" key="4">
    <source>
        <dbReference type="PROSITE" id="PS50887"/>
    </source>
</evidence>
<name>A0ABP3EFY1_9GAMM</name>
<dbReference type="SMART" id="SM00052">
    <property type="entry name" value="EAL"/>
    <property type="match status" value="1"/>
</dbReference>
<feature type="domain" description="EAL" evidence="3">
    <location>
        <begin position="587"/>
        <end position="841"/>
    </location>
</feature>
<dbReference type="PANTHER" id="PTHR44757:SF2">
    <property type="entry name" value="BIOFILM ARCHITECTURE MAINTENANCE PROTEIN MBAA"/>
    <property type="match status" value="1"/>
</dbReference>
<dbReference type="Gene3D" id="3.20.20.450">
    <property type="entry name" value="EAL domain"/>
    <property type="match status" value="1"/>
</dbReference>
<evidence type="ECO:0008006" key="7">
    <source>
        <dbReference type="Google" id="ProtNLM"/>
    </source>
</evidence>
<dbReference type="PANTHER" id="PTHR44757">
    <property type="entry name" value="DIGUANYLATE CYCLASE DGCP"/>
    <property type="match status" value="1"/>
</dbReference>
<dbReference type="InterPro" id="IPR052155">
    <property type="entry name" value="Biofilm_reg_signaling"/>
</dbReference>
<keyword evidence="6" id="KW-1185">Reference proteome</keyword>
<dbReference type="PROSITE" id="PS50110">
    <property type="entry name" value="RESPONSE_REGULATORY"/>
    <property type="match status" value="1"/>
</dbReference>
<dbReference type="SUPFAM" id="SSF52172">
    <property type="entry name" value="CheY-like"/>
    <property type="match status" value="1"/>
</dbReference>
<dbReference type="Pfam" id="PF00563">
    <property type="entry name" value="EAL"/>
    <property type="match status" value="1"/>
</dbReference>
<reference evidence="6" key="1">
    <citation type="journal article" date="2019" name="Int. J. Syst. Evol. Microbiol.">
        <title>The Global Catalogue of Microorganisms (GCM) 10K type strain sequencing project: providing services to taxonomists for standard genome sequencing and annotation.</title>
        <authorList>
            <consortium name="The Broad Institute Genomics Platform"/>
            <consortium name="The Broad Institute Genome Sequencing Center for Infectious Disease"/>
            <person name="Wu L."/>
            <person name="Ma J."/>
        </authorList>
    </citation>
    <scope>NUCLEOTIDE SEQUENCE [LARGE SCALE GENOMIC DNA]</scope>
    <source>
        <strain evidence="6">JCM 16242</strain>
    </source>
</reference>
<comment type="caution">
    <text evidence="5">The sequence shown here is derived from an EMBL/GenBank/DDBJ whole genome shotgun (WGS) entry which is preliminary data.</text>
</comment>
<dbReference type="EMBL" id="BAAAFO010000004">
    <property type="protein sequence ID" value="GAA0262258.1"/>
    <property type="molecule type" value="Genomic_DNA"/>
</dbReference>
<dbReference type="InterPro" id="IPR029787">
    <property type="entry name" value="Nucleotide_cyclase"/>
</dbReference>
<dbReference type="Pfam" id="PF00990">
    <property type="entry name" value="GGDEF"/>
    <property type="match status" value="1"/>
</dbReference>
<dbReference type="CDD" id="cd01949">
    <property type="entry name" value="GGDEF"/>
    <property type="match status" value="1"/>
</dbReference>
<dbReference type="Proteomes" id="UP001500657">
    <property type="component" value="Unassembled WGS sequence"/>
</dbReference>
<comment type="caution">
    <text evidence="1">Lacks conserved residue(s) required for the propagation of feature annotation.</text>
</comment>
<evidence type="ECO:0000256" key="1">
    <source>
        <dbReference type="PROSITE-ProRule" id="PRU00169"/>
    </source>
</evidence>
<sequence length="852" mass="93773">MTAGVLIVAEQRELRRLVFDALDQAGYTQIYSARDTTHAAILLEGRPSLQLMVVVIKGEGAQGRACCEQLRQLPAARDVPLMVITTDEAPFHPDHWPTGTVDWLHASRVAAELLPRWRRASALAGATLPALPQAPLPEPAGDRYAFQEDDSEWLVAELSGACALLEVSSAVIRHSRLPASHWKGRPLSQVLCFEGVTIEQVVAEANRRWYPCQRRSAEGSDTGQANARLVRHDGRDAVALIFRSDRADIRAEAALSLLSRMFASANGVDAQTAAARLLFDELGLDYLAVWSLPSGNPGIPVQQLQLWNGPEPSWPPPAAQPSLAQVLAGGTVAYRHDARNQENDDPLVQVLGLADFAGMPLYDERHTVLGAMLAGSRRGFGPAGIIEPVLHCAAARFAQMLELGRTREQGRSEGLLDALTGLPNRLLFNDRLETIIREAVRNGECFAVLFVDLDRFKAVNDSYGHAAGDAVLRSVARRLCGSVRASDTVARYAGDEFTVVLRHIVKNDDVLRVAEKIVQVMETPLYLDDGTELQITVSMGVSFFPDDASDAETLLKHADEAMYAAKHLGRNNFQIYEVSPEYAQEHGMALKTRLRHAEGNGELRVVYQPQVNTETEDIVGMEALLRWEHPELGTISPAVFIPLAEETGLIVSIGEWVMRTACRQAREWEERYGLRLRLGVNLSAVQLMEPHLLDTVAKVLTDTGLDPDLLEMEVTESISIKEAPNLLENLHGLHELGCHIAIDDFGTGAASLDYLRRLPADRIKIDQSFVRNIGVDPDDEAIVRATIEMAHRLKRAVVAEGVEIEQHLEFLRAHGCDELQGYLFCRPATPVSFGNLLAERQRLLSARAAEPA</sequence>
<dbReference type="PROSITE" id="PS50883">
    <property type="entry name" value="EAL"/>
    <property type="match status" value="1"/>
</dbReference>
<dbReference type="Gene3D" id="3.30.70.270">
    <property type="match status" value="1"/>
</dbReference>